<dbReference type="Proteomes" id="UP001161406">
    <property type="component" value="Unassembled WGS sequence"/>
</dbReference>
<dbReference type="EMBL" id="BSNG01000002">
    <property type="protein sequence ID" value="GLQ11691.1"/>
    <property type="molecule type" value="Genomic_DNA"/>
</dbReference>
<gene>
    <name evidence="3" type="ORF">GCM10007913_36230</name>
</gene>
<dbReference type="Pfam" id="PF04752">
    <property type="entry name" value="ChaC"/>
    <property type="match status" value="1"/>
</dbReference>
<comment type="caution">
    <text evidence="3">The sequence shown here is derived from an EMBL/GenBank/DDBJ whole genome shotgun (WGS) entry which is preliminary data.</text>
</comment>
<dbReference type="Gene3D" id="3.10.490.10">
    <property type="entry name" value="Gamma-glutamyl cyclotransferase-like"/>
    <property type="match status" value="1"/>
</dbReference>
<keyword evidence="4" id="KW-1185">Reference proteome</keyword>
<reference evidence="3" key="1">
    <citation type="journal article" date="2014" name="Int. J. Syst. Evol. Microbiol.">
        <title>Complete genome of a new Firmicutes species belonging to the dominant human colonic microbiota ('Ruminococcus bicirculans') reveals two chromosomes and a selective capacity to utilize plant glucans.</title>
        <authorList>
            <consortium name="NISC Comparative Sequencing Program"/>
            <person name="Wegmann U."/>
            <person name="Louis P."/>
            <person name="Goesmann A."/>
            <person name="Henrissat B."/>
            <person name="Duncan S.H."/>
            <person name="Flint H.J."/>
        </authorList>
    </citation>
    <scope>NUCLEOTIDE SEQUENCE</scope>
    <source>
        <strain evidence="3">NBRC 103855</strain>
    </source>
</reference>
<sequence>MNAQTDMAGTHWVFGYGSLIWNPGFPHVSAQQGLLRGAHRSLSIVSTHHRGTSERPGLVFGLARGGACRGMVFEVADADWTAVRAYLEAREQVTSVYRDVMRPVRLTDGRMVGALAFVVDENHEQFAGRLSLDQQVAMVRAGVGLSGRNIDYVINTARHLESLGIRDHQLMALVAMLEGDAEAA</sequence>
<dbReference type="PANTHER" id="PTHR12192">
    <property type="entry name" value="CATION TRANSPORT PROTEIN CHAC-RELATED"/>
    <property type="match status" value="1"/>
</dbReference>
<dbReference type="EC" id="4.3.2.7" evidence="1"/>
<dbReference type="InterPro" id="IPR013024">
    <property type="entry name" value="GGCT-like"/>
</dbReference>
<proteinExistence type="predicted"/>
<reference evidence="3" key="2">
    <citation type="submission" date="2023-01" db="EMBL/GenBank/DDBJ databases">
        <title>Draft genome sequence of Devosia yakushimensis strain NBRC 103855.</title>
        <authorList>
            <person name="Sun Q."/>
            <person name="Mori K."/>
        </authorList>
    </citation>
    <scope>NUCLEOTIDE SEQUENCE</scope>
    <source>
        <strain evidence="3">NBRC 103855</strain>
    </source>
</reference>
<dbReference type="SUPFAM" id="SSF110857">
    <property type="entry name" value="Gamma-glutamyl cyclotransferase-like"/>
    <property type="match status" value="1"/>
</dbReference>
<protein>
    <recommendedName>
        <fullName evidence="1">glutathione-specific gamma-glutamylcyclotransferase</fullName>
        <ecNumber evidence="1">4.3.2.7</ecNumber>
    </recommendedName>
</protein>
<accession>A0ABQ5UJQ5</accession>
<evidence type="ECO:0000313" key="4">
    <source>
        <dbReference type="Proteomes" id="UP001161406"/>
    </source>
</evidence>
<evidence type="ECO:0000256" key="1">
    <source>
        <dbReference type="ARBA" id="ARBA00012344"/>
    </source>
</evidence>
<dbReference type="CDD" id="cd06661">
    <property type="entry name" value="GGCT_like"/>
    <property type="match status" value="1"/>
</dbReference>
<name>A0ABQ5UJQ5_9HYPH</name>
<dbReference type="PANTHER" id="PTHR12192:SF2">
    <property type="entry name" value="GLUTATHIONE-SPECIFIC GAMMA-GLUTAMYLCYCLOTRANSFERASE 2"/>
    <property type="match status" value="1"/>
</dbReference>
<organism evidence="3 4">
    <name type="scientific">Devosia yakushimensis</name>
    <dbReference type="NCBI Taxonomy" id="470028"/>
    <lineage>
        <taxon>Bacteria</taxon>
        <taxon>Pseudomonadati</taxon>
        <taxon>Pseudomonadota</taxon>
        <taxon>Alphaproteobacteria</taxon>
        <taxon>Hyphomicrobiales</taxon>
        <taxon>Devosiaceae</taxon>
        <taxon>Devosia</taxon>
    </lineage>
</organism>
<evidence type="ECO:0000313" key="3">
    <source>
        <dbReference type="EMBL" id="GLQ11691.1"/>
    </source>
</evidence>
<evidence type="ECO:0000256" key="2">
    <source>
        <dbReference type="ARBA" id="ARBA00023239"/>
    </source>
</evidence>
<dbReference type="InterPro" id="IPR036568">
    <property type="entry name" value="GGCT-like_sf"/>
</dbReference>
<keyword evidence="2" id="KW-0456">Lyase</keyword>
<dbReference type="InterPro" id="IPR006840">
    <property type="entry name" value="ChaC"/>
</dbReference>